<dbReference type="InterPro" id="IPR032567">
    <property type="entry name" value="RTL1-rel"/>
</dbReference>
<dbReference type="PANTHER" id="PTHR15503">
    <property type="entry name" value="LDOC1 RELATED"/>
    <property type="match status" value="1"/>
</dbReference>
<feature type="compositionally biased region" description="Basic and acidic residues" evidence="1">
    <location>
        <begin position="282"/>
        <end position="297"/>
    </location>
</feature>
<feature type="domain" description="Retrotransposon gag" evidence="2">
    <location>
        <begin position="137"/>
        <end position="228"/>
    </location>
</feature>
<dbReference type="InterPro" id="IPR021109">
    <property type="entry name" value="Peptidase_aspartic_dom_sf"/>
</dbReference>
<dbReference type="Pfam" id="PF03732">
    <property type="entry name" value="Retrotrans_gag"/>
    <property type="match status" value="1"/>
</dbReference>
<evidence type="ECO:0000313" key="3">
    <source>
        <dbReference type="EMBL" id="KZV27862.1"/>
    </source>
</evidence>
<feature type="region of interest" description="Disordered" evidence="1">
    <location>
        <begin position="271"/>
        <end position="351"/>
    </location>
</feature>
<feature type="compositionally biased region" description="Basic and acidic residues" evidence="1">
    <location>
        <begin position="342"/>
        <end position="351"/>
    </location>
</feature>
<organism evidence="3 4">
    <name type="scientific">Dorcoceras hygrometricum</name>
    <dbReference type="NCBI Taxonomy" id="472368"/>
    <lineage>
        <taxon>Eukaryota</taxon>
        <taxon>Viridiplantae</taxon>
        <taxon>Streptophyta</taxon>
        <taxon>Embryophyta</taxon>
        <taxon>Tracheophyta</taxon>
        <taxon>Spermatophyta</taxon>
        <taxon>Magnoliopsida</taxon>
        <taxon>eudicotyledons</taxon>
        <taxon>Gunneridae</taxon>
        <taxon>Pentapetalae</taxon>
        <taxon>asterids</taxon>
        <taxon>lamiids</taxon>
        <taxon>Lamiales</taxon>
        <taxon>Gesneriaceae</taxon>
        <taxon>Didymocarpoideae</taxon>
        <taxon>Trichosporeae</taxon>
        <taxon>Loxocarpinae</taxon>
        <taxon>Dorcoceras</taxon>
    </lineage>
</organism>
<name>A0A2Z7B0M4_9LAMI</name>
<dbReference type="OrthoDB" id="913929at2759"/>
<keyword evidence="4" id="KW-1185">Reference proteome</keyword>
<protein>
    <recommendedName>
        <fullName evidence="2">Retrotransposon gag domain-containing protein</fullName>
    </recommendedName>
</protein>
<evidence type="ECO:0000313" key="4">
    <source>
        <dbReference type="Proteomes" id="UP000250235"/>
    </source>
</evidence>
<evidence type="ECO:0000259" key="2">
    <source>
        <dbReference type="Pfam" id="PF03732"/>
    </source>
</evidence>
<reference evidence="3 4" key="1">
    <citation type="journal article" date="2015" name="Proc. Natl. Acad. Sci. U.S.A.">
        <title>The resurrection genome of Boea hygrometrica: A blueprint for survival of dehydration.</title>
        <authorList>
            <person name="Xiao L."/>
            <person name="Yang G."/>
            <person name="Zhang L."/>
            <person name="Yang X."/>
            <person name="Zhao S."/>
            <person name="Ji Z."/>
            <person name="Zhou Q."/>
            <person name="Hu M."/>
            <person name="Wang Y."/>
            <person name="Chen M."/>
            <person name="Xu Y."/>
            <person name="Jin H."/>
            <person name="Xiao X."/>
            <person name="Hu G."/>
            <person name="Bao F."/>
            <person name="Hu Y."/>
            <person name="Wan P."/>
            <person name="Li L."/>
            <person name="Deng X."/>
            <person name="Kuang T."/>
            <person name="Xiang C."/>
            <person name="Zhu J.K."/>
            <person name="Oliver M.J."/>
            <person name="He Y."/>
        </authorList>
    </citation>
    <scope>NUCLEOTIDE SEQUENCE [LARGE SCALE GENOMIC DNA]</scope>
    <source>
        <strain evidence="4">cv. XS01</strain>
    </source>
</reference>
<dbReference type="InterPro" id="IPR005162">
    <property type="entry name" value="Retrotrans_gag_dom"/>
</dbReference>
<accession>A0A2Z7B0M4</accession>
<feature type="compositionally biased region" description="Polar residues" evidence="1">
    <location>
        <begin position="271"/>
        <end position="281"/>
    </location>
</feature>
<dbReference type="Pfam" id="PF08284">
    <property type="entry name" value="RVP_2"/>
    <property type="match status" value="1"/>
</dbReference>
<dbReference type="AlphaFoldDB" id="A0A2Z7B0M4"/>
<proteinExistence type="predicted"/>
<dbReference type="Gene3D" id="2.40.70.10">
    <property type="entry name" value="Acid Proteases"/>
    <property type="match status" value="1"/>
</dbReference>
<feature type="compositionally biased region" description="Basic and acidic residues" evidence="1">
    <location>
        <begin position="306"/>
        <end position="319"/>
    </location>
</feature>
<sequence length="587" mass="67018">MASTRSEAKLEVLEKAMSVVQGDVDGIHGRIDSITQALANLAESQARMEANQLRVEQWMNNLRGNSRRGGLNVEHIDEEDETRGSYRESRLTGDEELRYALKRVEMPGFDGTDPRGWLGRAEQYFELHDTPVAHRLKLAQIHMDGLTYHWFQWLRLKVPDLTWGRLAEELIKRYGGRRQENPFFLLASLKQGQQTLDAYIEQFEVLLAQVGDLPEEQCLGYFLSGLREEIGKKISIHEPRTTMRAMDLARAIDEEMNGYWGSFREGQTTMGISRNWRNNTSSDRHDKPEVVNWEKGRYNPMNNSNTRREQYGYGTDRRSNNNPAGNNQKTEGGTNIQGQQQRKVEPKRDNRIVSQQEFLRRKEKGLCFKCGEVYSPMHKCAFKLMQVALKDQEMGEERDSEPLETGEDGNELEVEIKEYGTLELPCFSIGGVTQPQTMKLKGKIQDVDVVVMVDSGASHNFISRTLVEKLDIQIDESVHFGVCLGDGTKVQCQGVCRGLKVQLENYAVNITGHMFELGGVDVILGVDCLRINWNKMHMRFREGEQLVELKGDPSLQRAIVSLKSICKVTEVEYAVTFMLCQQGPTRR</sequence>
<dbReference type="SUPFAM" id="SSF50630">
    <property type="entry name" value="Acid proteases"/>
    <property type="match status" value="1"/>
</dbReference>
<dbReference type="Proteomes" id="UP000250235">
    <property type="component" value="Unassembled WGS sequence"/>
</dbReference>
<feature type="compositionally biased region" description="Polar residues" evidence="1">
    <location>
        <begin position="320"/>
        <end position="341"/>
    </location>
</feature>
<evidence type="ECO:0000256" key="1">
    <source>
        <dbReference type="SAM" id="MobiDB-lite"/>
    </source>
</evidence>
<gene>
    <name evidence="3" type="ORF">F511_37858</name>
</gene>
<dbReference type="PANTHER" id="PTHR15503:SF22">
    <property type="entry name" value="TRANSPOSON TY3-I GAG POLYPROTEIN"/>
    <property type="match status" value="1"/>
</dbReference>
<dbReference type="EMBL" id="KV010258">
    <property type="protein sequence ID" value="KZV27862.1"/>
    <property type="molecule type" value="Genomic_DNA"/>
</dbReference>
<dbReference type="CDD" id="cd00303">
    <property type="entry name" value="retropepsin_like"/>
    <property type="match status" value="1"/>
</dbReference>